<evidence type="ECO:0000313" key="1">
    <source>
        <dbReference type="Proteomes" id="UP000694845"/>
    </source>
</evidence>
<dbReference type="GeneID" id="110973635"/>
<dbReference type="Pfam" id="PF13489">
    <property type="entry name" value="Methyltransf_23"/>
    <property type="match status" value="1"/>
</dbReference>
<dbReference type="OrthoDB" id="5984880at2759"/>
<dbReference type="RefSeq" id="XP_022080288.1">
    <property type="nucleotide sequence ID" value="XM_022224596.1"/>
</dbReference>
<proteinExistence type="predicted"/>
<reference evidence="2 3" key="1">
    <citation type="submission" date="2025-04" db="UniProtKB">
        <authorList>
            <consortium name="RefSeq"/>
        </authorList>
    </citation>
    <scope>IDENTIFICATION</scope>
</reference>
<keyword evidence="1" id="KW-1185">Reference proteome</keyword>
<evidence type="ECO:0000313" key="5">
    <source>
        <dbReference type="RefSeq" id="XP_022080289.1"/>
    </source>
</evidence>
<dbReference type="SUPFAM" id="SSF53335">
    <property type="entry name" value="S-adenosyl-L-methionine-dependent methyltransferases"/>
    <property type="match status" value="1"/>
</dbReference>
<dbReference type="OMA" id="DCCERIG"/>
<dbReference type="RefSeq" id="XP_022080286.1">
    <property type="nucleotide sequence ID" value="XM_022224594.1"/>
</dbReference>
<dbReference type="RefSeq" id="XP_022080289.1">
    <property type="nucleotide sequence ID" value="XM_022224597.1"/>
</dbReference>
<gene>
    <name evidence="2 3 4 5" type="primary">LOC110973635</name>
</gene>
<dbReference type="Gene3D" id="3.40.50.150">
    <property type="entry name" value="Vaccinia Virus protein VP39"/>
    <property type="match status" value="1"/>
</dbReference>
<evidence type="ECO:0000313" key="2">
    <source>
        <dbReference type="RefSeq" id="XP_022080286.1"/>
    </source>
</evidence>
<name>A0A8B7XHL6_ACAPL</name>
<dbReference type="KEGG" id="aplc:110973635"/>
<evidence type="ECO:0000313" key="3">
    <source>
        <dbReference type="RefSeq" id="XP_022080287.1"/>
    </source>
</evidence>
<dbReference type="RefSeq" id="XP_022080287.1">
    <property type="nucleotide sequence ID" value="XM_022224595.1"/>
</dbReference>
<organism evidence="1 4">
    <name type="scientific">Acanthaster planci</name>
    <name type="common">Crown-of-thorns starfish</name>
    <dbReference type="NCBI Taxonomy" id="133434"/>
    <lineage>
        <taxon>Eukaryota</taxon>
        <taxon>Metazoa</taxon>
        <taxon>Echinodermata</taxon>
        <taxon>Eleutherozoa</taxon>
        <taxon>Asterozoa</taxon>
        <taxon>Asteroidea</taxon>
        <taxon>Valvatacea</taxon>
        <taxon>Valvatida</taxon>
        <taxon>Acanthasteridae</taxon>
        <taxon>Acanthaster</taxon>
    </lineage>
</organism>
<protein>
    <submittedName>
        <fullName evidence="2 3">Histamine N-methyltransferase-like</fullName>
    </submittedName>
</protein>
<dbReference type="InterPro" id="IPR029063">
    <property type="entry name" value="SAM-dependent_MTases_sf"/>
</dbReference>
<dbReference type="Proteomes" id="UP000694845">
    <property type="component" value="Unplaced"/>
</dbReference>
<dbReference type="AlphaFoldDB" id="A0A8B7XHL6"/>
<sequence>MESILLPSLYDCPDRLGKSYEIFCSRSAKFSEYSDWVDKVFSEAVVCQLQTTLDGQEELQVLGVGSGSGMIDYAMLRKLLQRFPRINNRVVEPDQEELKKYKALVQSKARELRGVTCDWREQTIEQYQKAGELKKFHFISTIHCLYHVDDLDSSLTYLYDCLERGGVMLVSLSSDASGRGRFQNRLQSVHGKCPLFTTRRSSADVRSFFDRRGTWYTQLPIPRRLNITECFDEASAEGELLTDFLTTIAHFKQTAPKELQQSVMESLGSNDCCERIGGQVWLDVGDDALITKRVETT</sequence>
<accession>A0A8B7XHL6</accession>
<evidence type="ECO:0000313" key="4">
    <source>
        <dbReference type="RefSeq" id="XP_022080288.1"/>
    </source>
</evidence>